<name>A0ABQ9LGG7_HEVBR</name>
<keyword evidence="12" id="KW-1185">Reference proteome</keyword>
<protein>
    <recommendedName>
        <fullName evidence="10">AP2/ERF domain-containing protein</fullName>
    </recommendedName>
</protein>
<dbReference type="CDD" id="cd00018">
    <property type="entry name" value="AP2"/>
    <property type="match status" value="1"/>
</dbReference>
<evidence type="ECO:0000256" key="9">
    <source>
        <dbReference type="SAM" id="MobiDB-lite"/>
    </source>
</evidence>
<keyword evidence="3" id="KW-0805">Transcription regulation</keyword>
<dbReference type="Gene3D" id="3.30.730.10">
    <property type="entry name" value="AP2/ERF domain"/>
    <property type="match status" value="1"/>
</dbReference>
<reference evidence="11 12" key="1">
    <citation type="journal article" date="2023" name="Plant Biotechnol. J.">
        <title>Chromosome-level wild Hevea brasiliensis genome provides new tools for genomic-assisted breeding and valuable loci to elevate rubber yield.</title>
        <authorList>
            <person name="Cheng H."/>
            <person name="Song X."/>
            <person name="Hu Y."/>
            <person name="Wu T."/>
            <person name="Yang Q."/>
            <person name="An Z."/>
            <person name="Feng S."/>
            <person name="Deng Z."/>
            <person name="Wu W."/>
            <person name="Zeng X."/>
            <person name="Tu M."/>
            <person name="Wang X."/>
            <person name="Huang H."/>
        </authorList>
    </citation>
    <scope>NUCLEOTIDE SEQUENCE [LARGE SCALE GENOMIC DNA]</scope>
    <source>
        <strain evidence="11">MT/VB/25A 57/8</strain>
    </source>
</reference>
<comment type="subcellular location">
    <subcellularLocation>
        <location evidence="1">Nucleus</location>
    </subcellularLocation>
</comment>
<dbReference type="InterPro" id="IPR016177">
    <property type="entry name" value="DNA-bd_dom_sf"/>
</dbReference>
<evidence type="ECO:0000256" key="8">
    <source>
        <dbReference type="ARBA" id="ARBA00024343"/>
    </source>
</evidence>
<evidence type="ECO:0000256" key="2">
    <source>
        <dbReference type="ARBA" id="ARBA00022745"/>
    </source>
</evidence>
<feature type="region of interest" description="Disordered" evidence="9">
    <location>
        <begin position="280"/>
        <end position="303"/>
    </location>
</feature>
<dbReference type="PANTHER" id="PTHR31657:SF73">
    <property type="entry name" value="OS02G0752800 PROTEIN"/>
    <property type="match status" value="1"/>
</dbReference>
<evidence type="ECO:0000259" key="10">
    <source>
        <dbReference type="PROSITE" id="PS51032"/>
    </source>
</evidence>
<feature type="domain" description="AP2/ERF" evidence="10">
    <location>
        <begin position="185"/>
        <end position="242"/>
    </location>
</feature>
<feature type="region of interest" description="Disordered" evidence="9">
    <location>
        <begin position="329"/>
        <end position="352"/>
    </location>
</feature>
<evidence type="ECO:0000313" key="11">
    <source>
        <dbReference type="EMBL" id="KAJ9167039.1"/>
    </source>
</evidence>
<gene>
    <name evidence="11" type="ORF">P3X46_021721</name>
</gene>
<dbReference type="PROSITE" id="PS51032">
    <property type="entry name" value="AP2_ERF"/>
    <property type="match status" value="1"/>
</dbReference>
<proteinExistence type="inferred from homology"/>
<dbReference type="SUPFAM" id="SSF54171">
    <property type="entry name" value="DNA-binding domain"/>
    <property type="match status" value="1"/>
</dbReference>
<dbReference type="Proteomes" id="UP001174677">
    <property type="component" value="Chromosome 12"/>
</dbReference>
<feature type="compositionally biased region" description="Low complexity" evidence="9">
    <location>
        <begin position="49"/>
        <end position="81"/>
    </location>
</feature>
<organism evidence="11 12">
    <name type="scientific">Hevea brasiliensis</name>
    <name type="common">Para rubber tree</name>
    <name type="synonym">Siphonia brasiliensis</name>
    <dbReference type="NCBI Taxonomy" id="3981"/>
    <lineage>
        <taxon>Eukaryota</taxon>
        <taxon>Viridiplantae</taxon>
        <taxon>Streptophyta</taxon>
        <taxon>Embryophyta</taxon>
        <taxon>Tracheophyta</taxon>
        <taxon>Spermatophyta</taxon>
        <taxon>Magnoliopsida</taxon>
        <taxon>eudicotyledons</taxon>
        <taxon>Gunneridae</taxon>
        <taxon>Pentapetalae</taxon>
        <taxon>rosids</taxon>
        <taxon>fabids</taxon>
        <taxon>Malpighiales</taxon>
        <taxon>Euphorbiaceae</taxon>
        <taxon>Crotonoideae</taxon>
        <taxon>Micrandreae</taxon>
        <taxon>Hevea</taxon>
    </lineage>
</organism>
<evidence type="ECO:0000256" key="3">
    <source>
        <dbReference type="ARBA" id="ARBA00023015"/>
    </source>
</evidence>
<dbReference type="EMBL" id="JARPOI010000012">
    <property type="protein sequence ID" value="KAJ9167039.1"/>
    <property type="molecule type" value="Genomic_DNA"/>
</dbReference>
<dbReference type="InterPro" id="IPR036955">
    <property type="entry name" value="AP2/ERF_dom_sf"/>
</dbReference>
<evidence type="ECO:0000256" key="7">
    <source>
        <dbReference type="ARBA" id="ARBA00023242"/>
    </source>
</evidence>
<evidence type="ECO:0000313" key="12">
    <source>
        <dbReference type="Proteomes" id="UP001174677"/>
    </source>
</evidence>
<keyword evidence="7" id="KW-0539">Nucleus</keyword>
<evidence type="ECO:0000256" key="1">
    <source>
        <dbReference type="ARBA" id="ARBA00004123"/>
    </source>
</evidence>
<dbReference type="SMART" id="SM00380">
    <property type="entry name" value="AP2"/>
    <property type="match status" value="1"/>
</dbReference>
<sequence length="381" mass="41756">MAATMDFYSSRHLQSDPFGGELMQALEPFMRSASSSTTPSPSPSPSPSTPSISSSLPPLPSTSYSPHDYLSFSSSSSSSSPSPSPPDFQQHAFLYPDGCSTSSAFPFSTGFSMHDPTGFQQPSSIGLSHLTPSQIHQIQTQVHLQNQNGFPFQDYHVQNQHTLNFLGPKPIPMKQVGSPPKPTKLYRGVRQRHWGKWVAEIRLPKNRTRLWLGTFDTAEEAALAYDKAAYKLRGDFARLNFPNLRHQGSHIKGKFGEYKPLHSSVDAKLQAICQSLAESQKQGGKAEKQSNSSSTKKKAQVGMTVQAAKEAEFQQKSTLDKCCKVETPSPVLTESEGSGGSSPLSDLTFPDFEEAPLDVDSGNFNLEKYPSYEIDWASLLS</sequence>
<feature type="region of interest" description="Disordered" evidence="9">
    <location>
        <begin position="1"/>
        <end position="93"/>
    </location>
</feature>
<evidence type="ECO:0000256" key="5">
    <source>
        <dbReference type="ARBA" id="ARBA00023159"/>
    </source>
</evidence>
<evidence type="ECO:0000256" key="4">
    <source>
        <dbReference type="ARBA" id="ARBA00023125"/>
    </source>
</evidence>
<evidence type="ECO:0000256" key="6">
    <source>
        <dbReference type="ARBA" id="ARBA00023163"/>
    </source>
</evidence>
<dbReference type="InterPro" id="IPR051758">
    <property type="entry name" value="ERF/AP2-like"/>
</dbReference>
<keyword evidence="5" id="KW-0010">Activator</keyword>
<keyword evidence="2" id="KW-0936">Ethylene signaling pathway</keyword>
<accession>A0ABQ9LGG7</accession>
<dbReference type="PANTHER" id="PTHR31657">
    <property type="entry name" value="ETHYLENE-RESPONSIVE TRANSCRIPTION FACTOR ERF061"/>
    <property type="match status" value="1"/>
</dbReference>
<keyword evidence="6" id="KW-0804">Transcription</keyword>
<comment type="caution">
    <text evidence="11">The sequence shown here is derived from an EMBL/GenBank/DDBJ whole genome shotgun (WGS) entry which is preliminary data.</text>
</comment>
<dbReference type="PRINTS" id="PR00367">
    <property type="entry name" value="ETHRSPELEMNT"/>
</dbReference>
<dbReference type="InterPro" id="IPR001471">
    <property type="entry name" value="AP2/ERF_dom"/>
</dbReference>
<keyword evidence="4" id="KW-0238">DNA-binding</keyword>
<comment type="similarity">
    <text evidence="8">Belongs to the AP2/ERF transcription factor family. ERF subfamily.</text>
</comment>
<dbReference type="Pfam" id="PF00847">
    <property type="entry name" value="AP2"/>
    <property type="match status" value="1"/>
</dbReference>